<dbReference type="InterPro" id="IPR050177">
    <property type="entry name" value="Lipid_A_modif_metabolic_enz"/>
</dbReference>
<dbReference type="InterPro" id="IPR014710">
    <property type="entry name" value="RmlC-like_jellyroll"/>
</dbReference>
<evidence type="ECO:0000259" key="1">
    <source>
        <dbReference type="Pfam" id="PF01370"/>
    </source>
</evidence>
<dbReference type="SUPFAM" id="SSF51735">
    <property type="entry name" value="NAD(P)-binding Rossmann-fold domains"/>
    <property type="match status" value="1"/>
</dbReference>
<dbReference type="SUPFAM" id="SSF51182">
    <property type="entry name" value="RmlC-like cupins"/>
    <property type="match status" value="1"/>
</dbReference>
<sequence length="386" mass="44463">MKILVTGANGFVGKNLVSTLKNIKDSKDRTRSIDIEDIYTYDIDNTINDLIKYTNDCDFVFNLAGVNRPKDVNEFYEGNATFTEILCSLLQKHNNSCPILISSSIQANKDNDYGKSKKEGEEYLLNHGETMNSKVYIYRLANLFGKWCRPNYNSVVATWCYNVAHDLDIQINDESVELPLCYIDDVIDEFLNALEGHPTICKEGIYQVYPIHFIKLGELAKIIKSFKESRKTLQIPNMQTDSLEKKLYSTYLNYLPKDQFSYPLKMNIDQRGSFTEFLKTNEFGQVSINISKPGIIKGQHWHHSKNEKFLVVSGQGLIRFRDIYSDEVIEYHVSGDKLEVIDIPTGYTHNIINVGKTDMVTIMWANESFDPKHPDTYYEEVNKNDK</sequence>
<dbReference type="EMBL" id="NFLB01000014">
    <property type="protein sequence ID" value="OUQ04145.1"/>
    <property type="molecule type" value="Genomic_DNA"/>
</dbReference>
<dbReference type="Gene3D" id="2.60.120.10">
    <property type="entry name" value="Jelly Rolls"/>
    <property type="match status" value="1"/>
</dbReference>
<dbReference type="CDD" id="cd07007">
    <property type="entry name" value="cupin_CapF-like_C"/>
    <property type="match status" value="1"/>
</dbReference>
<dbReference type="PANTHER" id="PTHR43245">
    <property type="entry name" value="BIFUNCTIONAL POLYMYXIN RESISTANCE PROTEIN ARNA"/>
    <property type="match status" value="1"/>
</dbReference>
<evidence type="ECO:0000313" key="3">
    <source>
        <dbReference type="EMBL" id="OUQ04145.1"/>
    </source>
</evidence>
<proteinExistence type="predicted"/>
<name>A0A1Y4QFT6_9FIRM</name>
<dbReference type="InterPro" id="IPR001509">
    <property type="entry name" value="Epimerase_deHydtase"/>
</dbReference>
<accession>A0A1Y4QFT6</accession>
<protein>
    <submittedName>
        <fullName evidence="3">Capsular biosynthesis protein</fullName>
    </submittedName>
</protein>
<dbReference type="Pfam" id="PF14667">
    <property type="entry name" value="Polysacc_synt_C"/>
    <property type="match status" value="1"/>
</dbReference>
<dbReference type="InterPro" id="IPR011051">
    <property type="entry name" value="RmlC_Cupin_sf"/>
</dbReference>
<reference evidence="4" key="1">
    <citation type="submission" date="2017-04" db="EMBL/GenBank/DDBJ databases">
        <title>Function of individual gut microbiota members based on whole genome sequencing of pure cultures obtained from chicken caecum.</title>
        <authorList>
            <person name="Medvecky M."/>
            <person name="Cejkova D."/>
            <person name="Polansky O."/>
            <person name="Karasova D."/>
            <person name="Kubasova T."/>
            <person name="Cizek A."/>
            <person name="Rychlik I."/>
        </authorList>
    </citation>
    <scope>NUCLEOTIDE SEQUENCE [LARGE SCALE GENOMIC DNA]</scope>
    <source>
        <strain evidence="4">An149</strain>
    </source>
</reference>
<dbReference type="AlphaFoldDB" id="A0A1Y4QFT6"/>
<dbReference type="InterPro" id="IPR036291">
    <property type="entry name" value="NAD(P)-bd_dom_sf"/>
</dbReference>
<gene>
    <name evidence="3" type="ORF">B5E91_11545</name>
</gene>
<organism evidence="3 4">
    <name type="scientific">Thomasclavelia spiroformis</name>
    <dbReference type="NCBI Taxonomy" id="29348"/>
    <lineage>
        <taxon>Bacteria</taxon>
        <taxon>Bacillati</taxon>
        <taxon>Bacillota</taxon>
        <taxon>Erysipelotrichia</taxon>
        <taxon>Erysipelotrichales</taxon>
        <taxon>Coprobacillaceae</taxon>
        <taxon>Thomasclavelia</taxon>
    </lineage>
</organism>
<dbReference type="InterPro" id="IPR029303">
    <property type="entry name" value="CapF_C"/>
</dbReference>
<evidence type="ECO:0000259" key="2">
    <source>
        <dbReference type="Pfam" id="PF14667"/>
    </source>
</evidence>
<feature type="domain" description="Capsular polysaccharide assembling protein CapF C-terminal" evidence="2">
    <location>
        <begin position="268"/>
        <end position="377"/>
    </location>
</feature>
<dbReference type="RefSeq" id="WP_087257812.1">
    <property type="nucleotide sequence ID" value="NZ_NFLB01000014.1"/>
</dbReference>
<evidence type="ECO:0000313" key="4">
    <source>
        <dbReference type="Proteomes" id="UP000196258"/>
    </source>
</evidence>
<comment type="caution">
    <text evidence="3">The sequence shown here is derived from an EMBL/GenBank/DDBJ whole genome shotgun (WGS) entry which is preliminary data.</text>
</comment>
<dbReference type="Proteomes" id="UP000196258">
    <property type="component" value="Unassembled WGS sequence"/>
</dbReference>
<dbReference type="Gene3D" id="3.40.50.720">
    <property type="entry name" value="NAD(P)-binding Rossmann-like Domain"/>
    <property type="match status" value="1"/>
</dbReference>
<feature type="domain" description="NAD-dependent epimerase/dehydratase" evidence="1">
    <location>
        <begin position="3"/>
        <end position="198"/>
    </location>
</feature>
<dbReference type="Pfam" id="PF01370">
    <property type="entry name" value="Epimerase"/>
    <property type="match status" value="1"/>
</dbReference>
<dbReference type="PANTHER" id="PTHR43245:SF55">
    <property type="entry name" value="NAD(P)-BINDING DOMAIN-CONTAINING PROTEIN"/>
    <property type="match status" value="1"/>
</dbReference>